<dbReference type="GO" id="GO:0055085">
    <property type="term" value="P:transmembrane transport"/>
    <property type="evidence" value="ECO:0007669"/>
    <property type="project" value="InterPro"/>
</dbReference>
<evidence type="ECO:0000256" key="2">
    <source>
        <dbReference type="ARBA" id="ARBA00022448"/>
    </source>
</evidence>
<comment type="similarity">
    <text evidence="7">Belongs to the binding-protein-dependent transport system permease family.</text>
</comment>
<evidence type="ECO:0000313" key="9">
    <source>
        <dbReference type="EMBL" id="TMI82996.1"/>
    </source>
</evidence>
<evidence type="ECO:0000256" key="6">
    <source>
        <dbReference type="ARBA" id="ARBA00023136"/>
    </source>
</evidence>
<evidence type="ECO:0000256" key="5">
    <source>
        <dbReference type="ARBA" id="ARBA00022989"/>
    </source>
</evidence>
<dbReference type="AlphaFoldDB" id="A0A537JIR0"/>
<dbReference type="PANTHER" id="PTHR30193:SF37">
    <property type="entry name" value="INNER MEMBRANE ABC TRANSPORTER PERMEASE PROTEIN YCJO"/>
    <property type="match status" value="1"/>
</dbReference>
<evidence type="ECO:0000256" key="7">
    <source>
        <dbReference type="RuleBase" id="RU363032"/>
    </source>
</evidence>
<dbReference type="CDD" id="cd06261">
    <property type="entry name" value="TM_PBP2"/>
    <property type="match status" value="1"/>
</dbReference>
<reference evidence="9 10" key="1">
    <citation type="journal article" date="2019" name="Nat. Microbiol.">
        <title>Mediterranean grassland soil C-N compound turnover is dependent on rainfall and depth, and is mediated by genomically divergent microorganisms.</title>
        <authorList>
            <person name="Diamond S."/>
            <person name="Andeer P.F."/>
            <person name="Li Z."/>
            <person name="Crits-Christoph A."/>
            <person name="Burstein D."/>
            <person name="Anantharaman K."/>
            <person name="Lane K.R."/>
            <person name="Thomas B.C."/>
            <person name="Pan C."/>
            <person name="Northen T.R."/>
            <person name="Banfield J.F."/>
        </authorList>
    </citation>
    <scope>NUCLEOTIDE SEQUENCE [LARGE SCALE GENOMIC DNA]</scope>
    <source>
        <strain evidence="9">NP_7</strain>
    </source>
</reference>
<dbReference type="InterPro" id="IPR051393">
    <property type="entry name" value="ABC_transporter_permease"/>
</dbReference>
<evidence type="ECO:0000256" key="4">
    <source>
        <dbReference type="ARBA" id="ARBA00022692"/>
    </source>
</evidence>
<name>A0A537JIR0_9BACT</name>
<accession>A0A537JIR0</accession>
<feature type="transmembrane region" description="Helical" evidence="7">
    <location>
        <begin position="31"/>
        <end position="51"/>
    </location>
</feature>
<comment type="subcellular location">
    <subcellularLocation>
        <location evidence="1 7">Cell membrane</location>
        <topology evidence="1 7">Multi-pass membrane protein</topology>
    </subcellularLocation>
</comment>
<protein>
    <submittedName>
        <fullName evidence="9">Sugar ABC transporter permease</fullName>
    </submittedName>
</protein>
<evidence type="ECO:0000256" key="1">
    <source>
        <dbReference type="ARBA" id="ARBA00004651"/>
    </source>
</evidence>
<dbReference type="Proteomes" id="UP000320048">
    <property type="component" value="Unassembled WGS sequence"/>
</dbReference>
<feature type="domain" description="ABC transmembrane type-1" evidence="8">
    <location>
        <begin position="95"/>
        <end position="310"/>
    </location>
</feature>
<keyword evidence="2 7" id="KW-0813">Transport</keyword>
<feature type="transmembrane region" description="Helical" evidence="7">
    <location>
        <begin position="234"/>
        <end position="254"/>
    </location>
</feature>
<dbReference type="InterPro" id="IPR000515">
    <property type="entry name" value="MetI-like"/>
</dbReference>
<gene>
    <name evidence="9" type="ORF">E6H04_03740</name>
</gene>
<evidence type="ECO:0000313" key="10">
    <source>
        <dbReference type="Proteomes" id="UP000320048"/>
    </source>
</evidence>
<proteinExistence type="inferred from homology"/>
<comment type="caution">
    <text evidence="9">The sequence shown here is derived from an EMBL/GenBank/DDBJ whole genome shotgun (WGS) entry which is preliminary data.</text>
</comment>
<dbReference type="Gene3D" id="1.10.3720.10">
    <property type="entry name" value="MetI-like"/>
    <property type="match status" value="1"/>
</dbReference>
<feature type="transmembrane region" description="Helical" evidence="7">
    <location>
        <begin position="132"/>
        <end position="152"/>
    </location>
</feature>
<dbReference type="Pfam" id="PF00528">
    <property type="entry name" value="BPD_transp_1"/>
    <property type="match status" value="1"/>
</dbReference>
<keyword evidence="5 7" id="KW-1133">Transmembrane helix</keyword>
<evidence type="ECO:0000259" key="8">
    <source>
        <dbReference type="PROSITE" id="PS50928"/>
    </source>
</evidence>
<sequence>MGVTSAGGELRYDAALSAWICRRLRISRVTLATYVFCYTGLAPILLVYWILRLQPIGRTFYLSFYDWHLIRPLKPFVGLGNYQDLLQDQNFLGALRNTTVFAVFVVTISVVLGLALAVMLSGKLRLTGVYQAIYFVPVIMPMVPMAIAWKWIFDARYGILNYFLSWFGVQPIGWLTSPDMAMAAIIIMSVWKVLGYNMVLLLVGLQSIPTIYYEAASIDGAAGWAKFRRITLPLLEPIILFVIIVSTINAYNVFTQVYVMTQGSQAAPGGLLRVLVFDIYQNGFQFFKMGFASAEAVVLTIIVIVLTLIQFRVMRPSVE</sequence>
<dbReference type="PANTHER" id="PTHR30193">
    <property type="entry name" value="ABC TRANSPORTER PERMEASE PROTEIN"/>
    <property type="match status" value="1"/>
</dbReference>
<feature type="transmembrane region" description="Helical" evidence="7">
    <location>
        <begin position="286"/>
        <end position="309"/>
    </location>
</feature>
<dbReference type="SUPFAM" id="SSF161098">
    <property type="entry name" value="MetI-like"/>
    <property type="match status" value="1"/>
</dbReference>
<keyword evidence="6 7" id="KW-0472">Membrane</keyword>
<organism evidence="9 10">
    <name type="scientific">Candidatus Segetimicrobium genomatis</name>
    <dbReference type="NCBI Taxonomy" id="2569760"/>
    <lineage>
        <taxon>Bacteria</taxon>
        <taxon>Bacillati</taxon>
        <taxon>Candidatus Sysuimicrobiota</taxon>
        <taxon>Candidatus Sysuimicrobiia</taxon>
        <taxon>Candidatus Sysuimicrobiales</taxon>
        <taxon>Candidatus Segetimicrobiaceae</taxon>
        <taxon>Candidatus Segetimicrobium</taxon>
    </lineage>
</organism>
<keyword evidence="3" id="KW-1003">Cell membrane</keyword>
<dbReference type="InterPro" id="IPR035906">
    <property type="entry name" value="MetI-like_sf"/>
</dbReference>
<evidence type="ECO:0000256" key="3">
    <source>
        <dbReference type="ARBA" id="ARBA00022475"/>
    </source>
</evidence>
<feature type="transmembrane region" description="Helical" evidence="7">
    <location>
        <begin position="100"/>
        <end position="120"/>
    </location>
</feature>
<keyword evidence="4 7" id="KW-0812">Transmembrane</keyword>
<dbReference type="GO" id="GO:0005886">
    <property type="term" value="C:plasma membrane"/>
    <property type="evidence" value="ECO:0007669"/>
    <property type="project" value="UniProtKB-SubCell"/>
</dbReference>
<dbReference type="EMBL" id="VBAO01000098">
    <property type="protein sequence ID" value="TMI82996.1"/>
    <property type="molecule type" value="Genomic_DNA"/>
</dbReference>
<dbReference type="PROSITE" id="PS50928">
    <property type="entry name" value="ABC_TM1"/>
    <property type="match status" value="1"/>
</dbReference>